<evidence type="ECO:0000313" key="2">
    <source>
        <dbReference type="EMBL" id="TKR82679.1"/>
    </source>
</evidence>
<sequence length="76" mass="8535">MDVTPTLQQRGLLDSLSEECPLPAPSPDFGTQPLPEYTGSGPDWSMIYRQELEEEAKREADEELARALEEQKLDDA</sequence>
<evidence type="ECO:0000256" key="1">
    <source>
        <dbReference type="SAM" id="MobiDB-lite"/>
    </source>
</evidence>
<reference evidence="2 3" key="1">
    <citation type="journal article" date="2015" name="Genome Biol.">
        <title>Comparative genomics of Steinernema reveals deeply conserved gene regulatory networks.</title>
        <authorList>
            <person name="Dillman A.R."/>
            <person name="Macchietto M."/>
            <person name="Porter C.F."/>
            <person name="Rogers A."/>
            <person name="Williams B."/>
            <person name="Antoshechkin I."/>
            <person name="Lee M.M."/>
            <person name="Goodwin Z."/>
            <person name="Lu X."/>
            <person name="Lewis E.E."/>
            <person name="Goodrich-Blair H."/>
            <person name="Stock S.P."/>
            <person name="Adams B.J."/>
            <person name="Sternberg P.W."/>
            <person name="Mortazavi A."/>
        </authorList>
    </citation>
    <scope>NUCLEOTIDE SEQUENCE [LARGE SCALE GENOMIC DNA]</scope>
    <source>
        <strain evidence="2 3">ALL</strain>
    </source>
</reference>
<evidence type="ECO:0000313" key="3">
    <source>
        <dbReference type="Proteomes" id="UP000298663"/>
    </source>
</evidence>
<protein>
    <recommendedName>
        <fullName evidence="4">Clathrin light chain</fullName>
    </recommendedName>
</protein>
<gene>
    <name evidence="2" type="ORF">L596_016367</name>
</gene>
<organism evidence="2 3">
    <name type="scientific">Steinernema carpocapsae</name>
    <name type="common">Entomopathogenic nematode</name>
    <dbReference type="NCBI Taxonomy" id="34508"/>
    <lineage>
        <taxon>Eukaryota</taxon>
        <taxon>Metazoa</taxon>
        <taxon>Ecdysozoa</taxon>
        <taxon>Nematoda</taxon>
        <taxon>Chromadorea</taxon>
        <taxon>Rhabditida</taxon>
        <taxon>Tylenchina</taxon>
        <taxon>Panagrolaimomorpha</taxon>
        <taxon>Strongyloidoidea</taxon>
        <taxon>Steinernematidae</taxon>
        <taxon>Steinernema</taxon>
    </lineage>
</organism>
<dbReference type="AlphaFoldDB" id="A0A4U5NHS5"/>
<keyword evidence="3" id="KW-1185">Reference proteome</keyword>
<dbReference type="EMBL" id="AZBU02000004">
    <property type="protein sequence ID" value="TKR82679.1"/>
    <property type="molecule type" value="Genomic_DNA"/>
</dbReference>
<feature type="compositionally biased region" description="Basic and acidic residues" evidence="1">
    <location>
        <begin position="55"/>
        <end position="76"/>
    </location>
</feature>
<feature type="region of interest" description="Disordered" evidence="1">
    <location>
        <begin position="54"/>
        <end position="76"/>
    </location>
</feature>
<reference evidence="2 3" key="2">
    <citation type="journal article" date="2019" name="G3 (Bethesda)">
        <title>Hybrid Assembly of the Genome of the Entomopathogenic Nematode Steinernema carpocapsae Identifies the X-Chromosome.</title>
        <authorList>
            <person name="Serra L."/>
            <person name="Macchietto M."/>
            <person name="Macias-Munoz A."/>
            <person name="McGill C.J."/>
            <person name="Rodriguez I.M."/>
            <person name="Rodriguez B."/>
            <person name="Murad R."/>
            <person name="Mortazavi A."/>
        </authorList>
    </citation>
    <scope>NUCLEOTIDE SEQUENCE [LARGE SCALE GENOMIC DNA]</scope>
    <source>
        <strain evidence="2 3">ALL</strain>
    </source>
</reference>
<proteinExistence type="predicted"/>
<comment type="caution">
    <text evidence="2">The sequence shown here is derived from an EMBL/GenBank/DDBJ whole genome shotgun (WGS) entry which is preliminary data.</text>
</comment>
<feature type="region of interest" description="Disordered" evidence="1">
    <location>
        <begin position="1"/>
        <end position="42"/>
    </location>
</feature>
<accession>A0A4U5NHS5</accession>
<dbReference type="Proteomes" id="UP000298663">
    <property type="component" value="Unassembled WGS sequence"/>
</dbReference>
<name>A0A4U5NHS5_STECR</name>
<evidence type="ECO:0008006" key="4">
    <source>
        <dbReference type="Google" id="ProtNLM"/>
    </source>
</evidence>